<dbReference type="Gene3D" id="2.60.40.3800">
    <property type="match status" value="1"/>
</dbReference>
<dbReference type="Gene3D" id="2.60.40.10">
    <property type="entry name" value="Immunoglobulins"/>
    <property type="match status" value="1"/>
</dbReference>
<evidence type="ECO:0000256" key="1">
    <source>
        <dbReference type="ARBA" id="ARBA00022729"/>
    </source>
</evidence>
<feature type="domain" description="Gingipain" evidence="2">
    <location>
        <begin position="236"/>
        <end position="590"/>
    </location>
</feature>
<dbReference type="InterPro" id="IPR029030">
    <property type="entry name" value="Caspase-like_dom_sf"/>
</dbReference>
<dbReference type="InterPro" id="IPR029031">
    <property type="entry name" value="Gingipain_N_sf"/>
</dbReference>
<gene>
    <name evidence="3" type="ORF">AMJ87_12990</name>
</gene>
<evidence type="ECO:0000259" key="2">
    <source>
        <dbReference type="Pfam" id="PF01364"/>
    </source>
</evidence>
<protein>
    <recommendedName>
        <fullName evidence="2">Gingipain domain-containing protein</fullName>
    </recommendedName>
</protein>
<dbReference type="Proteomes" id="UP000051096">
    <property type="component" value="Unassembled WGS sequence"/>
</dbReference>
<dbReference type="SUPFAM" id="SSF69318">
    <property type="entry name" value="Integrin alpha N-terminal domain"/>
    <property type="match status" value="1"/>
</dbReference>
<dbReference type="GO" id="GO:0006508">
    <property type="term" value="P:proteolysis"/>
    <property type="evidence" value="ECO:0007669"/>
    <property type="project" value="InterPro"/>
</dbReference>
<proteinExistence type="predicted"/>
<dbReference type="Gene3D" id="3.40.50.10390">
    <property type="entry name" value="Gingipain r, domain 1"/>
    <property type="match status" value="1"/>
</dbReference>
<name>A0A0S8G3V9_UNCW3</name>
<dbReference type="GO" id="GO:0008234">
    <property type="term" value="F:cysteine-type peptidase activity"/>
    <property type="evidence" value="ECO:0007669"/>
    <property type="project" value="InterPro"/>
</dbReference>
<comment type="caution">
    <text evidence="3">The sequence shown here is derived from an EMBL/GenBank/DDBJ whole genome shotgun (WGS) entry which is preliminary data.</text>
</comment>
<evidence type="ECO:0000313" key="3">
    <source>
        <dbReference type="EMBL" id="KPK67685.1"/>
    </source>
</evidence>
<dbReference type="EMBL" id="LJUO01000206">
    <property type="protein sequence ID" value="KPK67685.1"/>
    <property type="molecule type" value="Genomic_DNA"/>
</dbReference>
<dbReference type="InterPro" id="IPR001769">
    <property type="entry name" value="Gingipain"/>
</dbReference>
<dbReference type="InterPro" id="IPR038490">
    <property type="entry name" value="Gingipain_propep_sf"/>
</dbReference>
<dbReference type="InterPro" id="IPR013783">
    <property type="entry name" value="Ig-like_fold"/>
</dbReference>
<dbReference type="Pfam" id="PF01364">
    <property type="entry name" value="Peptidase_C25"/>
    <property type="match status" value="1"/>
</dbReference>
<dbReference type="InterPro" id="IPR028994">
    <property type="entry name" value="Integrin_alpha_N"/>
</dbReference>
<dbReference type="SUPFAM" id="SSF52129">
    <property type="entry name" value="Caspase-like"/>
    <property type="match status" value="1"/>
</dbReference>
<keyword evidence="1" id="KW-0732">Signal</keyword>
<dbReference type="AlphaFoldDB" id="A0A0S8G3V9"/>
<dbReference type="Gene3D" id="3.40.50.1460">
    <property type="match status" value="1"/>
</dbReference>
<reference evidence="3 4" key="1">
    <citation type="journal article" date="2015" name="Microbiome">
        <title>Genomic resolution of linkages in carbon, nitrogen, and sulfur cycling among widespread estuary sediment bacteria.</title>
        <authorList>
            <person name="Baker B.J."/>
            <person name="Lazar C.S."/>
            <person name="Teske A.P."/>
            <person name="Dick G.J."/>
        </authorList>
    </citation>
    <scope>NUCLEOTIDE SEQUENCE [LARGE SCALE GENOMIC DNA]</scope>
    <source>
        <strain evidence="3">SM23_60</strain>
    </source>
</reference>
<evidence type="ECO:0000313" key="4">
    <source>
        <dbReference type="Proteomes" id="UP000051096"/>
    </source>
</evidence>
<sequence>MKALLWLFIILFPLCVVYGDVIFDVPVRDIEYSITDDGTYDRITMSGSFCVVAPGAPELPGMTFHFLLGHNDRLTDIEIIHEVWEPITGEYHLYPKQDEHIIDEECEFVPPDPAVYGSLALFPASLIASARSGNLRVYHIAHVSIVPFRYAPQSGVLQVLRELTIKIITGSCDPGVAPVRQTQISRAVFEQTVRSLVVNKAEVRDPGKQPQCSIVSNPDDAAPTLVPSLLGAPVDYLIITTDSLCNAYEDFAHFKKQYGFNTAVRTLSWINGHYAGIDNAERIRNFIIDAVEDWGTSFVLLGGDITDIPARTVWFPGQYWQHGRFPGMTDQYFVDLDGTWNADGDERFCEVEDSLDLNPDVYVGRLPTTDAAQVPLYMNKVKSYLQPVTTTMQARALFFMSYLDNSFPVANRDTLDSYKSAKRIAQRLPAWFDTVFLRERPKEELGDSLRVGFGIVTGLGHGGVYSIQTRRFSPTSHADLWWFDSLDNTGRYGIMFWISCLNQMLQSNCLGKHWVFDDDGCGVASVGPSYYSDAAVHEQYTKKHFDRLLDMPLAASLAESKVDYVGISASDNWYRIYQFSLNLFGDAALMPWDSVPQQYNSVTISPETVNVGIDSVTVTVDPSVPFDVIFYKEGEIFKRDSTHTVEVTSEVRTESSGYLKYTVISDGYIAHLDSVVVTPQDPYLVYDSSLIIDTLGGQNGDGVVNSGEEIELTVMITNHGNSAATDIDVQIACADAFVTMINDTSSYPDIEADSTAANMAAFRFSVSDSVLDQYSLDFELILNHAGGSNSDSFQLLVAAPFILHYTQEWVEVGDTFAIVPSVVNYGQCTADSVTARIGLYPGDTNVVIVDSMVGFPVVMVDSVTSSNPDSFFLYVKKPEAPARYNYRVYYRDMEVVNSTITLATPSHIDSIWVQGNKSSIAIEWSKVDGAIGYRVYRATVFTGPYTFLRNHLAPVSRYEDFDVVVGEEYYYYVGVVDSSMNHNGLSDTVIGRTNPPLADGWPQTVLGPFRSSPAFGDIDPDYDGTEVIIGDMKGNVYAWHCDGTPVVGDGRLFFCTPPLTYPEELWSTVAIGDVDNSDGLEIVFAIRRASATVYVMDGEGTILSGWPKDVPGRVIGSPSLADVDEDGDLEIFVQSELYGDVYAFHHDGTGVYQPSGL</sequence>
<organism evidence="3 4">
    <name type="scientific">candidate division WOR_3 bacterium SM23_60</name>
    <dbReference type="NCBI Taxonomy" id="1703780"/>
    <lineage>
        <taxon>Bacteria</taxon>
        <taxon>Bacteria division WOR-3</taxon>
    </lineage>
</organism>
<accession>A0A0S8G3V9</accession>
<feature type="non-terminal residue" evidence="3">
    <location>
        <position position="1157"/>
    </location>
</feature>